<dbReference type="Proteomes" id="UP000265768">
    <property type="component" value="Unassembled WGS sequence"/>
</dbReference>
<sequence>MGNLSAIRTTRDMVEHAGAGDEAAMMKYLGLWTAQAHSRPAQRRPFAADMASLAGSALADEQAWWTSELGRVLELIGVLEARKVQCELTLKRAKASARAAIRRTHQAAAQERAKEDGTPVKVAKLTVGELNDWADETQPVREAEESKAEVEAMLAMLAGVQRATEMYLSTLSREITRRGQELQLR</sequence>
<evidence type="ECO:0000313" key="2">
    <source>
        <dbReference type="Proteomes" id="UP000265768"/>
    </source>
</evidence>
<gene>
    <name evidence="1" type="ORF">D5H75_37775</name>
</gene>
<dbReference type="AlphaFoldDB" id="A0A3A4APF3"/>
<reference evidence="1 2" key="1">
    <citation type="submission" date="2018-09" db="EMBL/GenBank/DDBJ databases">
        <title>YIM 75507 draft genome.</title>
        <authorList>
            <person name="Tang S."/>
            <person name="Feng Y."/>
        </authorList>
    </citation>
    <scope>NUCLEOTIDE SEQUENCE [LARGE SCALE GENOMIC DNA]</scope>
    <source>
        <strain evidence="1 2">YIM 75507</strain>
    </source>
</reference>
<organism evidence="1 2">
    <name type="scientific">Bailinhaonella thermotolerans</name>
    <dbReference type="NCBI Taxonomy" id="1070861"/>
    <lineage>
        <taxon>Bacteria</taxon>
        <taxon>Bacillati</taxon>
        <taxon>Actinomycetota</taxon>
        <taxon>Actinomycetes</taxon>
        <taxon>Streptosporangiales</taxon>
        <taxon>Streptosporangiaceae</taxon>
        <taxon>Bailinhaonella</taxon>
    </lineage>
</organism>
<protein>
    <submittedName>
        <fullName evidence="1">Uncharacterized protein</fullName>
    </submittedName>
</protein>
<evidence type="ECO:0000313" key="1">
    <source>
        <dbReference type="EMBL" id="RJL21219.1"/>
    </source>
</evidence>
<dbReference type="EMBL" id="QZEY01000026">
    <property type="protein sequence ID" value="RJL21219.1"/>
    <property type="molecule type" value="Genomic_DNA"/>
</dbReference>
<comment type="caution">
    <text evidence="1">The sequence shown here is derived from an EMBL/GenBank/DDBJ whole genome shotgun (WGS) entry which is preliminary data.</text>
</comment>
<keyword evidence="2" id="KW-1185">Reference proteome</keyword>
<dbReference type="RefSeq" id="WP_119931429.1">
    <property type="nucleotide sequence ID" value="NZ_QZEY01000026.1"/>
</dbReference>
<proteinExistence type="predicted"/>
<accession>A0A3A4APF3</accession>
<name>A0A3A4APF3_9ACTN</name>